<dbReference type="AlphaFoldDB" id="A0A9Q4Q5P6"/>
<organism evidence="2 3">
    <name type="scientific">Natrinema salsiterrestre</name>
    <dbReference type="NCBI Taxonomy" id="2950540"/>
    <lineage>
        <taxon>Archaea</taxon>
        <taxon>Methanobacteriati</taxon>
        <taxon>Methanobacteriota</taxon>
        <taxon>Stenosarchaea group</taxon>
        <taxon>Halobacteria</taxon>
        <taxon>Halobacteriales</taxon>
        <taxon>Natrialbaceae</taxon>
        <taxon>Natrinema</taxon>
    </lineage>
</organism>
<feature type="compositionally biased region" description="Acidic residues" evidence="1">
    <location>
        <begin position="107"/>
        <end position="125"/>
    </location>
</feature>
<evidence type="ECO:0000313" key="3">
    <source>
        <dbReference type="Proteomes" id="UP001154061"/>
    </source>
</evidence>
<protein>
    <submittedName>
        <fullName evidence="2">Uncharacterized protein</fullName>
    </submittedName>
</protein>
<accession>A0A9Q4Q5P6</accession>
<comment type="caution">
    <text evidence="2">The sequence shown here is derived from an EMBL/GenBank/DDBJ whole genome shotgun (WGS) entry which is preliminary data.</text>
</comment>
<evidence type="ECO:0000313" key="2">
    <source>
        <dbReference type="EMBL" id="MDF9748368.1"/>
    </source>
</evidence>
<keyword evidence="3" id="KW-1185">Reference proteome</keyword>
<proteinExistence type="predicted"/>
<dbReference type="Proteomes" id="UP001154061">
    <property type="component" value="Unassembled WGS sequence"/>
</dbReference>
<dbReference type="EMBL" id="JAMQOT010000015">
    <property type="protein sequence ID" value="MDF9748368.1"/>
    <property type="molecule type" value="Genomic_DNA"/>
</dbReference>
<feature type="region of interest" description="Disordered" evidence="1">
    <location>
        <begin position="74"/>
        <end position="155"/>
    </location>
</feature>
<reference evidence="2" key="1">
    <citation type="submission" date="2022-06" db="EMBL/GenBank/DDBJ databases">
        <title>Natrinema sp. a new haloarchaeum isolate from saline soil.</title>
        <authorList>
            <person name="Strakova D."/>
            <person name="Galisteo C."/>
            <person name="Sanchez-Porro C."/>
            <person name="Ventosa A."/>
        </authorList>
    </citation>
    <scope>NUCLEOTIDE SEQUENCE</scope>
    <source>
        <strain evidence="2">S1CR25-10</strain>
    </source>
</reference>
<sequence length="188" mass="20934">MRAVEKVRGGRVYIRPIDQRFSIGDRVTVDEELAAYLCEERGDFERVDGERDGCTVDHDTLEDGEQCSRCDFVAPLPEPDNTDQNSMEALEAQLAADADDKSGASADSEDDASDESASGDEDSDDERVPTYEGEDYDPGEHTVSEIQKHVESTKDRRWLELVRDAEEEGQDRTTALDAIDARLNELEG</sequence>
<feature type="compositionally biased region" description="Basic and acidic residues" evidence="1">
    <location>
        <begin position="138"/>
        <end position="155"/>
    </location>
</feature>
<evidence type="ECO:0000256" key="1">
    <source>
        <dbReference type="SAM" id="MobiDB-lite"/>
    </source>
</evidence>
<gene>
    <name evidence="2" type="ORF">NDI89_22655</name>
</gene>
<dbReference type="RefSeq" id="WP_277525015.1">
    <property type="nucleotide sequence ID" value="NZ_JAMQOT010000015.1"/>
</dbReference>
<name>A0A9Q4Q5P6_9EURY</name>